<dbReference type="PROSITE" id="PS00868">
    <property type="entry name" value="CYS_MET_METAB_PP"/>
    <property type="match status" value="1"/>
</dbReference>
<reference evidence="7 8" key="1">
    <citation type="submission" date="2019-03" db="EMBL/GenBank/DDBJ databases">
        <title>Sequencing the genomes of 1000 actinobacteria strains.</title>
        <authorList>
            <person name="Klenk H.-P."/>
        </authorList>
    </citation>
    <scope>NUCLEOTIDE SEQUENCE [LARGE SCALE GENOMIC DNA]</scope>
    <source>
        <strain evidence="7 8">DSM 18936</strain>
    </source>
</reference>
<dbReference type="Gene3D" id="3.90.1150.10">
    <property type="entry name" value="Aspartate Aminotransferase, domain 1"/>
    <property type="match status" value="1"/>
</dbReference>
<keyword evidence="8" id="KW-1185">Reference proteome</keyword>
<dbReference type="OrthoDB" id="9780685at2"/>
<gene>
    <name evidence="7" type="ORF">BDK89_0691</name>
</gene>
<keyword evidence="3 4" id="KW-0663">Pyridoxal phosphate</keyword>
<evidence type="ECO:0000256" key="1">
    <source>
        <dbReference type="ARBA" id="ARBA00001933"/>
    </source>
</evidence>
<dbReference type="InterPro" id="IPR054542">
    <property type="entry name" value="Cys_met_metab_PP"/>
</dbReference>
<dbReference type="PANTHER" id="PTHR11808">
    <property type="entry name" value="TRANS-SULFURATION ENZYME FAMILY MEMBER"/>
    <property type="match status" value="1"/>
</dbReference>
<dbReference type="InterPro" id="IPR015421">
    <property type="entry name" value="PyrdxlP-dep_Trfase_major"/>
</dbReference>
<evidence type="ECO:0000313" key="8">
    <source>
        <dbReference type="Proteomes" id="UP000294558"/>
    </source>
</evidence>
<dbReference type="Proteomes" id="UP000294558">
    <property type="component" value="Unassembled WGS sequence"/>
</dbReference>
<evidence type="ECO:0000256" key="4">
    <source>
        <dbReference type="PIRSR" id="PIRSR001434-2"/>
    </source>
</evidence>
<dbReference type="RefSeq" id="WP_133867612.1">
    <property type="nucleotide sequence ID" value="NZ_SOAU01000001.1"/>
</dbReference>
<dbReference type="GO" id="GO:0003962">
    <property type="term" value="F:cystathionine gamma-synthase activity"/>
    <property type="evidence" value="ECO:0007669"/>
    <property type="project" value="TreeGrafter"/>
</dbReference>
<accession>A0A4R7HWF2</accession>
<feature type="region of interest" description="Disordered" evidence="6">
    <location>
        <begin position="1"/>
        <end position="26"/>
    </location>
</feature>
<dbReference type="PIRSF" id="PIRSF001434">
    <property type="entry name" value="CGS"/>
    <property type="match status" value="1"/>
</dbReference>
<comment type="similarity">
    <text evidence="2 5">Belongs to the trans-sulfuration enzymes family.</text>
</comment>
<dbReference type="Pfam" id="PF01053">
    <property type="entry name" value="Cys_Met_Meta_PP"/>
    <property type="match status" value="1"/>
</dbReference>
<name>A0A4R7HWF2_9ACTN</name>
<evidence type="ECO:0000256" key="3">
    <source>
        <dbReference type="ARBA" id="ARBA00022898"/>
    </source>
</evidence>
<proteinExistence type="inferred from homology"/>
<protein>
    <submittedName>
        <fullName evidence="7">Cystathionine gamma-synthase</fullName>
    </submittedName>
</protein>
<dbReference type="InterPro" id="IPR000277">
    <property type="entry name" value="Cys/Met-Metab_PyrdxlP-dep_enz"/>
</dbReference>
<evidence type="ECO:0000313" key="7">
    <source>
        <dbReference type="EMBL" id="TDT15130.1"/>
    </source>
</evidence>
<evidence type="ECO:0000256" key="6">
    <source>
        <dbReference type="SAM" id="MobiDB-lite"/>
    </source>
</evidence>
<dbReference type="GO" id="GO:0030170">
    <property type="term" value="F:pyridoxal phosphate binding"/>
    <property type="evidence" value="ECO:0007669"/>
    <property type="project" value="InterPro"/>
</dbReference>
<comment type="cofactor">
    <cofactor evidence="1 5">
        <name>pyridoxal 5'-phosphate</name>
        <dbReference type="ChEBI" id="CHEBI:597326"/>
    </cofactor>
</comment>
<dbReference type="InterPro" id="IPR015424">
    <property type="entry name" value="PyrdxlP-dep_Trfase"/>
</dbReference>
<dbReference type="GO" id="GO:0019343">
    <property type="term" value="P:cysteine biosynthetic process via cystathionine"/>
    <property type="evidence" value="ECO:0007669"/>
    <property type="project" value="TreeGrafter"/>
</dbReference>
<comment type="caution">
    <text evidence="7">The sequence shown here is derived from an EMBL/GenBank/DDBJ whole genome shotgun (WGS) entry which is preliminary data.</text>
</comment>
<dbReference type="InterPro" id="IPR015422">
    <property type="entry name" value="PyrdxlP-dep_Trfase_small"/>
</dbReference>
<dbReference type="SUPFAM" id="SSF53383">
    <property type="entry name" value="PLP-dependent transferases"/>
    <property type="match status" value="1"/>
</dbReference>
<evidence type="ECO:0000256" key="2">
    <source>
        <dbReference type="ARBA" id="ARBA00009077"/>
    </source>
</evidence>
<dbReference type="GO" id="GO:0019346">
    <property type="term" value="P:transsulfuration"/>
    <property type="evidence" value="ECO:0007669"/>
    <property type="project" value="InterPro"/>
</dbReference>
<dbReference type="GO" id="GO:0004123">
    <property type="term" value="F:cystathionine gamma-lyase activity"/>
    <property type="evidence" value="ECO:0007669"/>
    <property type="project" value="TreeGrafter"/>
</dbReference>
<evidence type="ECO:0000256" key="5">
    <source>
        <dbReference type="RuleBase" id="RU362118"/>
    </source>
</evidence>
<dbReference type="Gene3D" id="3.40.640.10">
    <property type="entry name" value="Type I PLP-dependent aspartate aminotransferase-like (Major domain)"/>
    <property type="match status" value="1"/>
</dbReference>
<dbReference type="PANTHER" id="PTHR11808:SF15">
    <property type="entry name" value="CYSTATHIONINE GAMMA-LYASE"/>
    <property type="match status" value="1"/>
</dbReference>
<dbReference type="GO" id="GO:0005737">
    <property type="term" value="C:cytoplasm"/>
    <property type="evidence" value="ECO:0007669"/>
    <property type="project" value="TreeGrafter"/>
</dbReference>
<organism evidence="7 8">
    <name type="scientific">Ilumatobacter fluminis</name>
    <dbReference type="NCBI Taxonomy" id="467091"/>
    <lineage>
        <taxon>Bacteria</taxon>
        <taxon>Bacillati</taxon>
        <taxon>Actinomycetota</taxon>
        <taxon>Acidimicrobiia</taxon>
        <taxon>Acidimicrobiales</taxon>
        <taxon>Ilumatobacteraceae</taxon>
        <taxon>Ilumatobacter</taxon>
    </lineage>
</organism>
<dbReference type="AlphaFoldDB" id="A0A4R7HWF2"/>
<feature type="modified residue" description="N6-(pyridoxal phosphate)lysine" evidence="4">
    <location>
        <position position="194"/>
    </location>
</feature>
<dbReference type="EMBL" id="SOAU01000001">
    <property type="protein sequence ID" value="TDT15130.1"/>
    <property type="molecule type" value="Genomic_DNA"/>
</dbReference>
<sequence length="367" mass="39309">MERDDEWSDETWLVSGGRPHAPGEPLNAPIVPASNFELDGDVLYARTDTTPTWHALETVVGGLEQAQCVSFASGMAAVSSVFALLPTGAHIAVPSDCYQATEGIAAEGEAQGRWTVDRIATADTDGWLAALATADLVWVESPSNPLLEVAELATIAAADRKTGSLFAVDNTFATALLQRPLDLGADLSVQSATKFIGGHSDLLSGVVTTRSLELVERLRRSRTLHGGTPGALESYLAVRGARTMALRVRHAQDTALELARRLDDHDAVAKVRYPGLPTDPNHARAKEQMTGFGSIVSFEVASFQAAHDTVRRTRLIRHATSLGSVESTMEQRAALEGQEEVPPGLIRLSVGLEHVDDLWADLQHALS</sequence>